<keyword evidence="4 7" id="KW-1133">Transmembrane helix</keyword>
<comment type="similarity">
    <text evidence="2">Belongs to the TMCO4 family.</text>
</comment>
<keyword evidence="3 7" id="KW-0812">Transmembrane</keyword>
<dbReference type="Proteomes" id="UP000095287">
    <property type="component" value="Unplaced"/>
</dbReference>
<dbReference type="PANTHER" id="PTHR17920:SF3">
    <property type="entry name" value="TRANSMEMBRANE AND COILED-COIL DOMAIN-CONTAINING PROTEIN 4"/>
    <property type="match status" value="1"/>
</dbReference>
<evidence type="ECO:0000256" key="2">
    <source>
        <dbReference type="ARBA" id="ARBA00009824"/>
    </source>
</evidence>
<accession>A0A1I7Y4Q8</accession>
<feature type="transmembrane region" description="Helical" evidence="7">
    <location>
        <begin position="242"/>
        <end position="275"/>
    </location>
</feature>
<dbReference type="InterPro" id="IPR007941">
    <property type="entry name" value="DUF726"/>
</dbReference>
<keyword evidence="5 7" id="KW-0472">Membrane</keyword>
<evidence type="ECO:0000256" key="7">
    <source>
        <dbReference type="SAM" id="Phobius"/>
    </source>
</evidence>
<feature type="compositionally biased region" description="Low complexity" evidence="6">
    <location>
        <begin position="16"/>
        <end position="51"/>
    </location>
</feature>
<dbReference type="PANTHER" id="PTHR17920">
    <property type="entry name" value="TRANSMEMBRANE AND COILED-COIL DOMAIN-CONTAINING PROTEIN 4 TMCO4"/>
    <property type="match status" value="1"/>
</dbReference>
<keyword evidence="8" id="KW-1185">Reference proteome</keyword>
<protein>
    <submittedName>
        <fullName evidence="9">DUF726 domain-containing protein</fullName>
    </submittedName>
</protein>
<evidence type="ECO:0000256" key="3">
    <source>
        <dbReference type="ARBA" id="ARBA00022692"/>
    </source>
</evidence>
<name>A0A1I7Y4Q8_9BILA</name>
<dbReference type="Pfam" id="PF05277">
    <property type="entry name" value="DUF726"/>
    <property type="match status" value="1"/>
</dbReference>
<evidence type="ECO:0000313" key="9">
    <source>
        <dbReference type="WBParaSite" id="L893_g12721.t1"/>
    </source>
</evidence>
<evidence type="ECO:0000256" key="1">
    <source>
        <dbReference type="ARBA" id="ARBA00004141"/>
    </source>
</evidence>
<feature type="region of interest" description="Disordered" evidence="6">
    <location>
        <begin position="1"/>
        <end position="51"/>
    </location>
</feature>
<proteinExistence type="inferred from homology"/>
<dbReference type="AlphaFoldDB" id="A0A1I7Y4Q8"/>
<dbReference type="SUPFAM" id="SSF53474">
    <property type="entry name" value="alpha/beta-Hydrolases"/>
    <property type="match status" value="1"/>
</dbReference>
<sequence length="556" mass="60505">MSVPRPSLAEEGANGSVDSMPSRSSFSRLSVFPSRQGSRTSSGSSSDVSPQHRSVVTAASQFNQNSESATRFALVDLVCTVLRLDFYDLDDCHSQKFCEGTLDMILDKVELPRRTKASVRHHLKVEWCSCASLTCGYIQGEGSIDDIVSLITTIKDDPYVAERGSMHLLAVLVLISVEKGCFDSRFRVMLRHICALLSVSWDQFEELEDSLTYHLLDDQYVESDESRKNREKAEKMKKVKRFAMIGAATGVGGVLIGLTGGLAAPLVAAGAGVVIGTGAAAGIATTAGAAVLGSVFGVAGAGLAGYKMNKRVGEIEEFAVEPLTEGHSLHCVLCVSGWIEEPSPTAFQEQWRHLWMSKEQYTLRYESKYLAELGKAIDYLMSFAVSYAIQHTLMETALAGLLTAVAWPVALISASSVLDNPWNVCVSRAAEVGEQLAEVLLNRAHGKRPITLIGFSLGARVIYHCLLTMSRRSECRGIVQDVVLLGAPVSASPKQWKQLCSVVGGRVINGYCETDWLLRFLYRTMSVQFNIAGTGPVECKGEKRIVNFNLSNIVTR</sequence>
<evidence type="ECO:0000256" key="6">
    <source>
        <dbReference type="SAM" id="MobiDB-lite"/>
    </source>
</evidence>
<evidence type="ECO:0000256" key="4">
    <source>
        <dbReference type="ARBA" id="ARBA00022989"/>
    </source>
</evidence>
<dbReference type="WBParaSite" id="L893_g12721.t1">
    <property type="protein sequence ID" value="L893_g12721.t1"/>
    <property type="gene ID" value="L893_g12721"/>
</dbReference>
<evidence type="ECO:0000256" key="5">
    <source>
        <dbReference type="ARBA" id="ARBA00023136"/>
    </source>
</evidence>
<dbReference type="GO" id="GO:0016020">
    <property type="term" value="C:membrane"/>
    <property type="evidence" value="ECO:0007669"/>
    <property type="project" value="UniProtKB-SubCell"/>
</dbReference>
<evidence type="ECO:0000313" key="8">
    <source>
        <dbReference type="Proteomes" id="UP000095287"/>
    </source>
</evidence>
<reference evidence="9" key="1">
    <citation type="submission" date="2016-11" db="UniProtKB">
        <authorList>
            <consortium name="WormBaseParasite"/>
        </authorList>
    </citation>
    <scope>IDENTIFICATION</scope>
</reference>
<organism evidence="8 9">
    <name type="scientific">Steinernema glaseri</name>
    <dbReference type="NCBI Taxonomy" id="37863"/>
    <lineage>
        <taxon>Eukaryota</taxon>
        <taxon>Metazoa</taxon>
        <taxon>Ecdysozoa</taxon>
        <taxon>Nematoda</taxon>
        <taxon>Chromadorea</taxon>
        <taxon>Rhabditida</taxon>
        <taxon>Tylenchina</taxon>
        <taxon>Panagrolaimomorpha</taxon>
        <taxon>Strongyloidoidea</taxon>
        <taxon>Steinernematidae</taxon>
        <taxon>Steinernema</taxon>
    </lineage>
</organism>
<dbReference type="InterPro" id="IPR029058">
    <property type="entry name" value="AB_hydrolase_fold"/>
</dbReference>
<comment type="subcellular location">
    <subcellularLocation>
        <location evidence="1">Membrane</location>
        <topology evidence="1">Multi-pass membrane protein</topology>
    </subcellularLocation>
</comment>
<feature type="transmembrane region" description="Helical" evidence="7">
    <location>
        <begin position="281"/>
        <end position="306"/>
    </location>
</feature>